<accession>Q0U007</accession>
<dbReference type="Proteomes" id="UP000001055">
    <property type="component" value="Unassembled WGS sequence"/>
</dbReference>
<gene>
    <name evidence="2" type="ORF">SNOG_14854</name>
</gene>
<dbReference type="KEGG" id="pno:SNOG_14854"/>
<dbReference type="InParanoid" id="Q0U007"/>
<reference evidence="3" key="1">
    <citation type="journal article" date="2007" name="Plant Cell">
        <title>Dothideomycete-plant interactions illuminated by genome sequencing and EST analysis of the wheat pathogen Stagonospora nodorum.</title>
        <authorList>
            <person name="Hane J.K."/>
            <person name="Lowe R.G."/>
            <person name="Solomon P.S."/>
            <person name="Tan K.C."/>
            <person name="Schoch C.L."/>
            <person name="Spatafora J.W."/>
            <person name="Crous P.W."/>
            <person name="Kodira C."/>
            <person name="Birren B.W."/>
            <person name="Galagan J.E."/>
            <person name="Torriani S.F."/>
            <person name="McDonald B.A."/>
            <person name="Oliver R.P."/>
        </authorList>
    </citation>
    <scope>NUCLEOTIDE SEQUENCE [LARGE SCALE GENOMIC DNA]</scope>
    <source>
        <strain evidence="3">SN15 / ATCC MYA-4574 / FGSC 10173</strain>
    </source>
</reference>
<dbReference type="AlphaFoldDB" id="Q0U007"/>
<dbReference type="GeneID" id="5981952"/>
<sequence>MLAMPSIPAPPPSARSAHGQTSSMKPGDNPIPSITTAFSNAPELGRLSVDEGMPQAERFMQMDGHREDGHSSVLYHLFLSQASKWALPLPGVGCSVLSPARRHPRLVWTLSSSFDCASVCFALREAQVNQMATKALLPLSLSCASTAAARHAARRLWRLGHDHQHHRVPSGAAMPCTGSHPGPSCLCIIMESLAAVSTPPPIPTPILYHT</sequence>
<proteinExistence type="predicted"/>
<dbReference type="RefSeq" id="XP_001805025.1">
    <property type="nucleotide sequence ID" value="XM_001804973.1"/>
</dbReference>
<name>Q0U007_PHANO</name>
<evidence type="ECO:0000313" key="3">
    <source>
        <dbReference type="Proteomes" id="UP000001055"/>
    </source>
</evidence>
<dbReference type="EMBL" id="CH445358">
    <property type="protein sequence ID" value="EAT77706.1"/>
    <property type="molecule type" value="Genomic_DNA"/>
</dbReference>
<protein>
    <submittedName>
        <fullName evidence="2">Uncharacterized protein</fullName>
    </submittedName>
</protein>
<feature type="region of interest" description="Disordered" evidence="1">
    <location>
        <begin position="1"/>
        <end position="37"/>
    </location>
</feature>
<dbReference type="HOGENOM" id="CLU_1310522_0_0_1"/>
<evidence type="ECO:0000256" key="1">
    <source>
        <dbReference type="SAM" id="MobiDB-lite"/>
    </source>
</evidence>
<organism evidence="2 3">
    <name type="scientific">Phaeosphaeria nodorum (strain SN15 / ATCC MYA-4574 / FGSC 10173)</name>
    <name type="common">Glume blotch fungus</name>
    <name type="synonym">Parastagonospora nodorum</name>
    <dbReference type="NCBI Taxonomy" id="321614"/>
    <lineage>
        <taxon>Eukaryota</taxon>
        <taxon>Fungi</taxon>
        <taxon>Dikarya</taxon>
        <taxon>Ascomycota</taxon>
        <taxon>Pezizomycotina</taxon>
        <taxon>Dothideomycetes</taxon>
        <taxon>Pleosporomycetidae</taxon>
        <taxon>Pleosporales</taxon>
        <taxon>Pleosporineae</taxon>
        <taxon>Phaeosphaeriaceae</taxon>
        <taxon>Parastagonospora</taxon>
    </lineage>
</organism>
<dbReference type="VEuPathDB" id="FungiDB:JI435_148540"/>
<evidence type="ECO:0000313" key="2">
    <source>
        <dbReference type="EMBL" id="EAT77706.1"/>
    </source>
</evidence>